<protein>
    <submittedName>
        <fullName evidence="2">Uncharacterized protein</fullName>
    </submittedName>
</protein>
<proteinExistence type="predicted"/>
<accession>A0AAV3ZE35</accession>
<reference evidence="2 3" key="1">
    <citation type="journal article" date="2021" name="Elife">
        <title>Chloroplast acquisition without the gene transfer in kleptoplastic sea slugs, Plakobranchus ocellatus.</title>
        <authorList>
            <person name="Maeda T."/>
            <person name="Takahashi S."/>
            <person name="Yoshida T."/>
            <person name="Shimamura S."/>
            <person name="Takaki Y."/>
            <person name="Nagai Y."/>
            <person name="Toyoda A."/>
            <person name="Suzuki Y."/>
            <person name="Arimoto A."/>
            <person name="Ishii H."/>
            <person name="Satoh N."/>
            <person name="Nishiyama T."/>
            <person name="Hasebe M."/>
            <person name="Maruyama T."/>
            <person name="Minagawa J."/>
            <person name="Obokata J."/>
            <person name="Shigenobu S."/>
        </authorList>
    </citation>
    <scope>NUCLEOTIDE SEQUENCE [LARGE SCALE GENOMIC DNA]</scope>
</reference>
<evidence type="ECO:0000256" key="1">
    <source>
        <dbReference type="SAM" id="MobiDB-lite"/>
    </source>
</evidence>
<organism evidence="2 3">
    <name type="scientific">Plakobranchus ocellatus</name>
    <dbReference type="NCBI Taxonomy" id="259542"/>
    <lineage>
        <taxon>Eukaryota</taxon>
        <taxon>Metazoa</taxon>
        <taxon>Spiralia</taxon>
        <taxon>Lophotrochozoa</taxon>
        <taxon>Mollusca</taxon>
        <taxon>Gastropoda</taxon>
        <taxon>Heterobranchia</taxon>
        <taxon>Euthyneura</taxon>
        <taxon>Panpulmonata</taxon>
        <taxon>Sacoglossa</taxon>
        <taxon>Placobranchoidea</taxon>
        <taxon>Plakobranchidae</taxon>
        <taxon>Plakobranchus</taxon>
    </lineage>
</organism>
<dbReference type="AlphaFoldDB" id="A0AAV3ZE35"/>
<feature type="compositionally biased region" description="Basic and acidic residues" evidence="1">
    <location>
        <begin position="50"/>
        <end position="65"/>
    </location>
</feature>
<evidence type="ECO:0000313" key="3">
    <source>
        <dbReference type="Proteomes" id="UP000735302"/>
    </source>
</evidence>
<gene>
    <name evidence="2" type="ORF">PoB_001921300</name>
</gene>
<sequence length="140" mass="16163">MRDFPRKTTGMRTIEVARCLEDRNPVVHQDVGETQAQGIQEVGETQVPESKSRQEWRFSTDRQNENFRGGGRRSDFNGHDKFVIDSPYQAPYQRENNSGKNTNYATKFTINIHDSYKHANVKESTAEIFGIRQQQVMHGT</sequence>
<name>A0AAV3ZE35_9GAST</name>
<evidence type="ECO:0000313" key="2">
    <source>
        <dbReference type="EMBL" id="GFN92707.1"/>
    </source>
</evidence>
<feature type="compositionally biased region" description="Basic and acidic residues" evidence="1">
    <location>
        <begin position="72"/>
        <end position="82"/>
    </location>
</feature>
<keyword evidence="3" id="KW-1185">Reference proteome</keyword>
<dbReference type="EMBL" id="BLXT01002287">
    <property type="protein sequence ID" value="GFN92707.1"/>
    <property type="molecule type" value="Genomic_DNA"/>
</dbReference>
<comment type="caution">
    <text evidence="2">The sequence shown here is derived from an EMBL/GenBank/DDBJ whole genome shotgun (WGS) entry which is preliminary data.</text>
</comment>
<feature type="region of interest" description="Disordered" evidence="1">
    <location>
        <begin position="37"/>
        <end position="82"/>
    </location>
</feature>
<dbReference type="Proteomes" id="UP000735302">
    <property type="component" value="Unassembled WGS sequence"/>
</dbReference>